<protein>
    <recommendedName>
        <fullName evidence="3">PX domain-containing protein</fullName>
    </recommendedName>
</protein>
<sequence length="403" mass="47743">MALRVNIVDTEYQKTDGRDHLYYLIHISQARSTWENNIQLRYSQLRFFHKQLQDSQRLFDAPPLPKFPTWVRVAALFTNRMDEKTIEMRCMRLEDYLNEIVKHVITRSTPYFEEIFKVPEVNVVRWIQSYKSFEGVRTGKNIEIVLQTNEGNENIEESPERRNVGLQMSKNRNLESINSFVNQMKQVPVPKELRKELNLPKTKKVKKKIRYKVDKKNAISNIYKDEEIKKDLDLIKITNQNLIDQNKKLQQEMKARMTEMDIMKLQHQKSMERLLLRKSEKSLVIQSPDTTQEKIDTGQSVDTKPSLSWSTLVNIVKARNRRIPADPQPLELKEEPYSPRTYVASESGLSRQPHKRKKSRTRKSSKERIESEYQYDSEEEYLLIEEEEESEDESPDSGVFSHF</sequence>
<reference evidence="4" key="1">
    <citation type="submission" date="2023-07" db="EMBL/GenBank/DDBJ databases">
        <authorList>
            <consortium name="AG Swart"/>
            <person name="Singh M."/>
            <person name="Singh A."/>
            <person name="Seah K."/>
            <person name="Emmerich C."/>
        </authorList>
    </citation>
    <scope>NUCLEOTIDE SEQUENCE</scope>
    <source>
        <strain evidence="4">DP1</strain>
    </source>
</reference>
<name>A0AAD2D830_EUPCR</name>
<dbReference type="SUPFAM" id="SSF64268">
    <property type="entry name" value="PX domain"/>
    <property type="match status" value="1"/>
</dbReference>
<evidence type="ECO:0000313" key="5">
    <source>
        <dbReference type="Proteomes" id="UP001295684"/>
    </source>
</evidence>
<feature type="compositionally biased region" description="Acidic residues" evidence="2">
    <location>
        <begin position="373"/>
        <end position="395"/>
    </location>
</feature>
<dbReference type="PROSITE" id="PS50195">
    <property type="entry name" value="PX"/>
    <property type="match status" value="1"/>
</dbReference>
<feature type="region of interest" description="Disordered" evidence="2">
    <location>
        <begin position="285"/>
        <end position="304"/>
    </location>
</feature>
<dbReference type="AlphaFoldDB" id="A0AAD2D830"/>
<feature type="coiled-coil region" evidence="1">
    <location>
        <begin position="232"/>
        <end position="259"/>
    </location>
</feature>
<dbReference type="InterPro" id="IPR036871">
    <property type="entry name" value="PX_dom_sf"/>
</dbReference>
<feature type="compositionally biased region" description="Basic residues" evidence="2">
    <location>
        <begin position="352"/>
        <end position="363"/>
    </location>
</feature>
<dbReference type="InterPro" id="IPR001683">
    <property type="entry name" value="PX_dom"/>
</dbReference>
<evidence type="ECO:0000313" key="4">
    <source>
        <dbReference type="EMBL" id="CAI2382985.1"/>
    </source>
</evidence>
<evidence type="ECO:0000259" key="3">
    <source>
        <dbReference type="PROSITE" id="PS50195"/>
    </source>
</evidence>
<dbReference type="EMBL" id="CAMPGE010025204">
    <property type="protein sequence ID" value="CAI2382985.1"/>
    <property type="molecule type" value="Genomic_DNA"/>
</dbReference>
<evidence type="ECO:0000256" key="2">
    <source>
        <dbReference type="SAM" id="MobiDB-lite"/>
    </source>
</evidence>
<organism evidence="4 5">
    <name type="scientific">Euplotes crassus</name>
    <dbReference type="NCBI Taxonomy" id="5936"/>
    <lineage>
        <taxon>Eukaryota</taxon>
        <taxon>Sar</taxon>
        <taxon>Alveolata</taxon>
        <taxon>Ciliophora</taxon>
        <taxon>Intramacronucleata</taxon>
        <taxon>Spirotrichea</taxon>
        <taxon>Hypotrichia</taxon>
        <taxon>Euplotida</taxon>
        <taxon>Euplotidae</taxon>
        <taxon>Moneuplotes</taxon>
    </lineage>
</organism>
<keyword evidence="1" id="KW-0175">Coiled coil</keyword>
<proteinExistence type="predicted"/>
<accession>A0AAD2D830</accession>
<dbReference type="SMART" id="SM00312">
    <property type="entry name" value="PX"/>
    <property type="match status" value="1"/>
</dbReference>
<dbReference type="Gene3D" id="3.30.1520.10">
    <property type="entry name" value="Phox-like domain"/>
    <property type="match status" value="1"/>
</dbReference>
<feature type="region of interest" description="Disordered" evidence="2">
    <location>
        <begin position="326"/>
        <end position="403"/>
    </location>
</feature>
<feature type="domain" description="PX" evidence="3">
    <location>
        <begin position="1"/>
        <end position="123"/>
    </location>
</feature>
<keyword evidence="5" id="KW-1185">Reference proteome</keyword>
<dbReference type="GO" id="GO:0035091">
    <property type="term" value="F:phosphatidylinositol binding"/>
    <property type="evidence" value="ECO:0007669"/>
    <property type="project" value="InterPro"/>
</dbReference>
<comment type="caution">
    <text evidence="4">The sequence shown here is derived from an EMBL/GenBank/DDBJ whole genome shotgun (WGS) entry which is preliminary data.</text>
</comment>
<dbReference type="Proteomes" id="UP001295684">
    <property type="component" value="Unassembled WGS sequence"/>
</dbReference>
<dbReference type="Pfam" id="PF00787">
    <property type="entry name" value="PX"/>
    <property type="match status" value="1"/>
</dbReference>
<gene>
    <name evidence="4" type="ORF">ECRASSUSDP1_LOCUS24476</name>
</gene>
<dbReference type="CDD" id="cd06093">
    <property type="entry name" value="PX_domain"/>
    <property type="match status" value="1"/>
</dbReference>
<evidence type="ECO:0000256" key="1">
    <source>
        <dbReference type="SAM" id="Coils"/>
    </source>
</evidence>